<protein>
    <submittedName>
        <fullName evidence="2">TSA: Wollemia nobilis Ref_Wollemi_Transcript_14025_1568 transcribed RNA sequence</fullName>
    </submittedName>
</protein>
<evidence type="ECO:0000259" key="1">
    <source>
        <dbReference type="PROSITE" id="PS51186"/>
    </source>
</evidence>
<dbReference type="InterPro" id="IPR016181">
    <property type="entry name" value="Acyl_CoA_acyltransferase"/>
</dbReference>
<reference evidence="2" key="1">
    <citation type="submission" date="2015-02" db="EMBL/GenBank/DDBJ databases">
        <title>A transcriptome of Wollemia nobilis - a relic of Gondwana.</title>
        <authorList>
            <person name="Chia J.Y."/>
            <person name="Leong Y.S."/>
            <person name="Abdul Karim S."/>
            <person name="Wan Azmi N."/>
            <person name="Hercus R."/>
            <person name="Croft L."/>
        </authorList>
    </citation>
    <scope>NUCLEOTIDE SEQUENCE</scope>
    <source>
        <strain evidence="2">MaeBrown</strain>
        <tissue evidence="2">Leaf</tissue>
    </source>
</reference>
<dbReference type="Gene3D" id="3.40.630.30">
    <property type="match status" value="1"/>
</dbReference>
<accession>A0A0C9S722</accession>
<dbReference type="PANTHER" id="PTHR47426">
    <property type="entry name" value="ACYL-COA N-ACYLTRANSFERASES (NAT) SUPERFAMILY PROTEIN"/>
    <property type="match status" value="1"/>
</dbReference>
<evidence type="ECO:0000313" key="2">
    <source>
        <dbReference type="EMBL" id="JAG86908.1"/>
    </source>
</evidence>
<dbReference type="PANTHER" id="PTHR47426:SF3">
    <property type="entry name" value="GCN5-RELATED N-ACETYLTRANSFERASE 6, CHLOROPLASTIC"/>
    <property type="match status" value="1"/>
</dbReference>
<organism evidence="2">
    <name type="scientific">Wollemia nobilis</name>
    <dbReference type="NCBI Taxonomy" id="56998"/>
    <lineage>
        <taxon>Eukaryota</taxon>
        <taxon>Viridiplantae</taxon>
        <taxon>Streptophyta</taxon>
        <taxon>Embryophyta</taxon>
        <taxon>Tracheophyta</taxon>
        <taxon>Spermatophyta</taxon>
        <taxon>Pinopsida</taxon>
        <taxon>Pinidae</taxon>
        <taxon>Conifers II</taxon>
        <taxon>Araucariales</taxon>
        <taxon>Araucariaceae</taxon>
        <taxon>Wollemia</taxon>
    </lineage>
</organism>
<dbReference type="InterPro" id="IPR000182">
    <property type="entry name" value="GNAT_dom"/>
</dbReference>
<sequence length="299" mass="33970">MLKSPGLMREGASVLHFGRTREAVFSLPISLSPARQKLPRKRTWKCTVVRCSNSTQGIQQSTTPQADTVGLSDLSFDRLQPADQDCKTRYKRAFGKFVAREAILDEEFWTAAWLRAESHWEDQPHDRYVDSHKRKFAEQEFNALKRRCVGRDGHSLKCFCIVAVKKEDKNKRRTVLNSVVGTLDLSIRQLLQGETFPGEQMRASMYMSSSKPGCSHRYGYVANVCVTKFARRQGIGSNMLQLAIEIANSCGLKDVFVHVNMNNKIAQQLYRKIGFEMVEAATSNLLIEQKQLLLLGHQI</sequence>
<dbReference type="SUPFAM" id="SSF55729">
    <property type="entry name" value="Acyl-CoA N-acyltransferases (Nat)"/>
    <property type="match status" value="1"/>
</dbReference>
<dbReference type="PROSITE" id="PS51186">
    <property type="entry name" value="GNAT"/>
    <property type="match status" value="1"/>
</dbReference>
<feature type="domain" description="N-acetyltransferase" evidence="1">
    <location>
        <begin position="216"/>
        <end position="293"/>
    </location>
</feature>
<dbReference type="Pfam" id="PF00583">
    <property type="entry name" value="Acetyltransf_1"/>
    <property type="match status" value="1"/>
</dbReference>
<name>A0A0C9S722_9CONI</name>
<dbReference type="EMBL" id="GCHU01013944">
    <property type="protein sequence ID" value="JAG86908.1"/>
    <property type="molecule type" value="Transcribed_RNA"/>
</dbReference>
<dbReference type="GO" id="GO:0016747">
    <property type="term" value="F:acyltransferase activity, transferring groups other than amino-acyl groups"/>
    <property type="evidence" value="ECO:0007669"/>
    <property type="project" value="InterPro"/>
</dbReference>
<dbReference type="AlphaFoldDB" id="A0A0C9S722"/>
<proteinExistence type="predicted"/>
<dbReference type="CDD" id="cd04301">
    <property type="entry name" value="NAT_SF"/>
    <property type="match status" value="1"/>
</dbReference>